<protein>
    <submittedName>
        <fullName evidence="2">Uncharacterized protein</fullName>
    </submittedName>
</protein>
<comment type="caution">
    <text evidence="2">The sequence shown here is derived from an EMBL/GenBank/DDBJ whole genome shotgun (WGS) entry which is preliminary data.</text>
</comment>
<dbReference type="EMBL" id="WIGM01000038">
    <property type="protein sequence ID" value="KAF6843532.1"/>
    <property type="molecule type" value="Genomic_DNA"/>
</dbReference>
<proteinExistence type="predicted"/>
<reference evidence="2" key="1">
    <citation type="journal article" date="2020" name="Phytopathology">
        <title>Genome Sequence Resources of Colletotrichum truncatum, C. plurivorum, C. musicola, and C. sojae: Four Species Pathogenic to Soybean (Glycine max).</title>
        <authorList>
            <person name="Rogerio F."/>
            <person name="Boufleur T.R."/>
            <person name="Ciampi-Guillardi M."/>
            <person name="Sukno S.A."/>
            <person name="Thon M.R."/>
            <person name="Massola Junior N.S."/>
            <person name="Baroncelli R."/>
        </authorList>
    </citation>
    <scope>NUCLEOTIDE SEQUENCE</scope>
    <source>
        <strain evidence="2">LFN0074</strain>
    </source>
</reference>
<evidence type="ECO:0000313" key="3">
    <source>
        <dbReference type="Proteomes" id="UP000639643"/>
    </source>
</evidence>
<evidence type="ECO:0000313" key="2">
    <source>
        <dbReference type="EMBL" id="KAF6843532.1"/>
    </source>
</evidence>
<dbReference type="AlphaFoldDB" id="A0A8H6NVZ3"/>
<name>A0A8H6NVZ3_9PEZI</name>
<keyword evidence="3" id="KW-1185">Reference proteome</keyword>
<feature type="region of interest" description="Disordered" evidence="1">
    <location>
        <begin position="36"/>
        <end position="71"/>
    </location>
</feature>
<dbReference type="Proteomes" id="UP000639643">
    <property type="component" value="Unassembled WGS sequence"/>
</dbReference>
<sequence>MRSATFTSDVRRPLGVYSHRPDATYILISSTGGTQASAARTGHLGHPTSPVIIQRHAGSNELDIGARSGER</sequence>
<gene>
    <name evidence="2" type="ORF">CMUS01_02018</name>
</gene>
<accession>A0A8H6NVZ3</accession>
<evidence type="ECO:0000256" key="1">
    <source>
        <dbReference type="SAM" id="MobiDB-lite"/>
    </source>
</evidence>
<organism evidence="2 3">
    <name type="scientific">Colletotrichum musicola</name>
    <dbReference type="NCBI Taxonomy" id="2175873"/>
    <lineage>
        <taxon>Eukaryota</taxon>
        <taxon>Fungi</taxon>
        <taxon>Dikarya</taxon>
        <taxon>Ascomycota</taxon>
        <taxon>Pezizomycotina</taxon>
        <taxon>Sordariomycetes</taxon>
        <taxon>Hypocreomycetidae</taxon>
        <taxon>Glomerellales</taxon>
        <taxon>Glomerellaceae</taxon>
        <taxon>Colletotrichum</taxon>
        <taxon>Colletotrichum orchidearum species complex</taxon>
    </lineage>
</organism>